<evidence type="ECO:0000313" key="1">
    <source>
        <dbReference type="EMBL" id="QIQ60847.1"/>
    </source>
</evidence>
<keyword evidence="2" id="KW-1185">Reference proteome</keyword>
<reference evidence="1" key="1">
    <citation type="journal article" date="2020" name="Virus Res.">
        <title>Identification and characterization of a novel rhabdovirus infecting peach in China.</title>
        <authorList>
            <person name="Zhou J."/>
            <person name="Cao K."/>
            <person name="Zhang Z."/>
            <person name="Wang L."/>
            <person name="Li S."/>
        </authorList>
    </citation>
    <scope>NUCLEOTIDE SEQUENCE</scope>
    <source>
        <strain evidence="1">NSTT</strain>
    </source>
</reference>
<organism evidence="1 2">
    <name type="scientific">Peach virus 1</name>
    <dbReference type="NCBI Taxonomy" id="2721273"/>
    <lineage>
        <taxon>Viruses</taxon>
        <taxon>Riboviria</taxon>
        <taxon>Orthornavirae</taxon>
        <taxon>Negarnaviricota</taxon>
        <taxon>Haploviricotina</taxon>
        <taxon>Monjiviricetes</taxon>
        <taxon>Mononegavirales</taxon>
        <taxon>Rhabdoviridae</taxon>
        <taxon>Betarhabdovirinae</taxon>
        <taxon>Alphanucleorhabdovirus</taxon>
        <taxon>Alphanucleorhabdovirus pruni</taxon>
    </lineage>
</organism>
<dbReference type="KEGG" id="vg:80536609"/>
<name>A0A6G9L5Y5_9RHAB</name>
<dbReference type="Proteomes" id="UP000677443">
    <property type="component" value="Segment"/>
</dbReference>
<sequence>MNNKKEERPFSVNQVIPVTNEEYVTLDQRIIGKKGGFFQKIASKYKGSPDHHFSVIRNIRVTWDALCPDNVSEICSVKLVYDDGHNRIELFTAAFRPGKSISFELSGSMSNSLHSNSQPYKISTTMSFDSDQIVGHLKIQLDGYTVKTRSRAEENMAFNFRMLSNGSSTSDVDVIYMIRAGGMMPKTNILKVQEMCDSVIEQYKGVMSSLGVQMNMGHAYSLLTSFSAEDKKMFDECNRLDIAPKRSNMDELIRKIMVSADNTRMLNLLMASVMQMLP</sequence>
<dbReference type="RefSeq" id="YP_010798420.1">
    <property type="nucleotide sequence ID" value="NC_076448.1"/>
</dbReference>
<proteinExistence type="predicted"/>
<dbReference type="EMBL" id="MN520414">
    <property type="protein sequence ID" value="QIQ60847.1"/>
    <property type="molecule type" value="Viral_cRNA"/>
</dbReference>
<dbReference type="GeneID" id="80536609"/>
<protein>
    <submittedName>
        <fullName evidence="1">Putative cell-to-cell movement protein</fullName>
    </submittedName>
</protein>
<evidence type="ECO:0000313" key="2">
    <source>
        <dbReference type="Proteomes" id="UP000677443"/>
    </source>
</evidence>
<accession>A0A6G9L5Y5</accession>